<keyword evidence="5" id="KW-0418">Kinase</keyword>
<keyword evidence="15" id="KW-1185">Reference proteome</keyword>
<dbReference type="CDD" id="cd02195">
    <property type="entry name" value="SelD"/>
    <property type="match status" value="1"/>
</dbReference>
<evidence type="ECO:0000256" key="2">
    <source>
        <dbReference type="ARBA" id="ARBA00022630"/>
    </source>
</evidence>
<evidence type="ECO:0000256" key="8">
    <source>
        <dbReference type="ARBA" id="ARBA00023002"/>
    </source>
</evidence>
<evidence type="ECO:0000256" key="1">
    <source>
        <dbReference type="ARBA" id="ARBA00001974"/>
    </source>
</evidence>
<feature type="domain" description="FAD/NAD(P)-binding" evidence="13">
    <location>
        <begin position="32"/>
        <end position="331"/>
    </location>
</feature>
<gene>
    <name evidence="14" type="primary">selD</name>
    <name evidence="14" type="ORF">AWR36_006990</name>
</gene>
<evidence type="ECO:0000256" key="3">
    <source>
        <dbReference type="ARBA" id="ARBA00022679"/>
    </source>
</evidence>
<dbReference type="InterPro" id="IPR004536">
    <property type="entry name" value="SPS/SelD"/>
</dbReference>
<keyword evidence="9" id="KW-0711">Selenium</keyword>
<comment type="caution">
    <text evidence="14">The sequence shown here is derived from an EMBL/GenBank/DDBJ whole genome shotgun (WGS) entry which is preliminary data.</text>
</comment>
<dbReference type="PANTHER" id="PTHR42913:SF9">
    <property type="entry name" value="SLR1591 PROTEIN"/>
    <property type="match status" value="1"/>
</dbReference>
<reference evidence="14" key="1">
    <citation type="submission" date="2017-08" db="EMBL/GenBank/DDBJ databases">
        <title>Microbulbifer marisrubri sp. nov., a halophilic alphaproteobacterium isolated from marine sediment of the Yellow Sea, China.</title>
        <authorList>
            <person name="Zhang G."/>
            <person name="Xiong Q."/>
        </authorList>
    </citation>
    <scope>NUCLEOTIDE SEQUENCE [LARGE SCALE GENOMIC DNA]</scope>
    <source>
        <strain evidence="14">WRN-8</strain>
    </source>
</reference>
<dbReference type="NCBIfam" id="TIGR00476">
    <property type="entry name" value="selD"/>
    <property type="match status" value="1"/>
</dbReference>
<evidence type="ECO:0000313" key="14">
    <source>
        <dbReference type="EMBL" id="PCO05751.1"/>
    </source>
</evidence>
<dbReference type="Pfam" id="PF02769">
    <property type="entry name" value="AIRS_C"/>
    <property type="match status" value="1"/>
</dbReference>
<feature type="domain" description="PurM-like C-terminal" evidence="12">
    <location>
        <begin position="581"/>
        <end position="756"/>
    </location>
</feature>
<keyword evidence="4" id="KW-0547">Nucleotide-binding</keyword>
<dbReference type="Pfam" id="PF00586">
    <property type="entry name" value="AIRS"/>
    <property type="match status" value="1"/>
</dbReference>
<evidence type="ECO:0000256" key="4">
    <source>
        <dbReference type="ARBA" id="ARBA00022741"/>
    </source>
</evidence>
<dbReference type="SUPFAM" id="SSF56042">
    <property type="entry name" value="PurM C-terminal domain-like"/>
    <property type="match status" value="1"/>
</dbReference>
<dbReference type="InterPro" id="IPR036188">
    <property type="entry name" value="FAD/NAD-bd_sf"/>
</dbReference>
<evidence type="ECO:0000313" key="15">
    <source>
        <dbReference type="Proteomes" id="UP000218427"/>
    </source>
</evidence>
<dbReference type="InterPro" id="IPR036676">
    <property type="entry name" value="PurM-like_C_sf"/>
</dbReference>
<keyword evidence="3" id="KW-0808">Transferase</keyword>
<keyword evidence="6" id="KW-0274">FAD</keyword>
<dbReference type="InterPro" id="IPR051169">
    <property type="entry name" value="NADH-Q_oxidoreductase"/>
</dbReference>
<evidence type="ECO:0000256" key="9">
    <source>
        <dbReference type="ARBA" id="ARBA00023266"/>
    </source>
</evidence>
<dbReference type="Gene3D" id="3.90.650.10">
    <property type="entry name" value="PurM-like C-terminal domain"/>
    <property type="match status" value="1"/>
</dbReference>
<organism evidence="14 15">
    <name type="scientific">Microbulbifer flavimaris</name>
    <dbReference type="NCBI Taxonomy" id="1781068"/>
    <lineage>
        <taxon>Bacteria</taxon>
        <taxon>Pseudomonadati</taxon>
        <taxon>Pseudomonadota</taxon>
        <taxon>Gammaproteobacteria</taxon>
        <taxon>Cellvibrionales</taxon>
        <taxon>Microbulbiferaceae</taxon>
        <taxon>Microbulbifer</taxon>
    </lineage>
</organism>
<evidence type="ECO:0000256" key="6">
    <source>
        <dbReference type="ARBA" id="ARBA00022827"/>
    </source>
</evidence>
<dbReference type="Proteomes" id="UP000218427">
    <property type="component" value="Unassembled WGS sequence"/>
</dbReference>
<dbReference type="InterPro" id="IPR036921">
    <property type="entry name" value="PurM-like_N_sf"/>
</dbReference>
<keyword evidence="8" id="KW-0560">Oxidoreductase</keyword>
<dbReference type="InterPro" id="IPR010918">
    <property type="entry name" value="PurM-like_C_dom"/>
</dbReference>
<keyword evidence="7" id="KW-0067">ATP-binding</keyword>
<evidence type="ECO:0000256" key="10">
    <source>
        <dbReference type="SAM" id="MobiDB-lite"/>
    </source>
</evidence>
<proteinExistence type="predicted"/>
<dbReference type="Gene3D" id="3.50.50.100">
    <property type="match status" value="1"/>
</dbReference>
<accession>A0ABX4I0V3</accession>
<evidence type="ECO:0000259" key="13">
    <source>
        <dbReference type="Pfam" id="PF07992"/>
    </source>
</evidence>
<dbReference type="EMBL" id="LRFG02000002">
    <property type="protein sequence ID" value="PCO05751.1"/>
    <property type="molecule type" value="Genomic_DNA"/>
</dbReference>
<name>A0ABX4I0V3_9GAMM</name>
<dbReference type="SUPFAM" id="SSF55326">
    <property type="entry name" value="PurM N-terminal domain-like"/>
    <property type="match status" value="1"/>
</dbReference>
<dbReference type="NCBIfam" id="TIGR03169">
    <property type="entry name" value="Nterm_to_SelD"/>
    <property type="match status" value="1"/>
</dbReference>
<dbReference type="InterPro" id="IPR016188">
    <property type="entry name" value="PurM-like_N"/>
</dbReference>
<evidence type="ECO:0000259" key="11">
    <source>
        <dbReference type="Pfam" id="PF00586"/>
    </source>
</evidence>
<evidence type="ECO:0000256" key="7">
    <source>
        <dbReference type="ARBA" id="ARBA00022840"/>
    </source>
</evidence>
<dbReference type="SUPFAM" id="SSF51905">
    <property type="entry name" value="FAD/NAD(P)-binding domain"/>
    <property type="match status" value="2"/>
</dbReference>
<dbReference type="InterPro" id="IPR017584">
    <property type="entry name" value="Pyridine_nucleo_diS_OxRdtase_N"/>
</dbReference>
<dbReference type="Pfam" id="PF07992">
    <property type="entry name" value="Pyr_redox_2"/>
    <property type="match status" value="1"/>
</dbReference>
<evidence type="ECO:0000256" key="5">
    <source>
        <dbReference type="ARBA" id="ARBA00022777"/>
    </source>
</evidence>
<dbReference type="InterPro" id="IPR023753">
    <property type="entry name" value="FAD/NAD-binding_dom"/>
</dbReference>
<feature type="region of interest" description="Disordered" evidence="10">
    <location>
        <begin position="1"/>
        <end position="24"/>
    </location>
</feature>
<keyword evidence="2" id="KW-0285">Flavoprotein</keyword>
<sequence length="775" mass="82811">MLFRLSSPAGRQRRGSKESGARSMQQYPHYQDLVLVGGGHAHAIVLQMWAMRPLHGVRLTLVSPQSQTAYSGMLPGMVAGHYDHDDAHIDLARLCRAAGARFIRARVEAIDPELRTITMPGRPDLEFDLLSIDVGSAPAQKIPGADKATPIKPVDAFWGQWQQLQKEIGTSKKTLAIGVVGGGAGGCELSMAVAHALREPIGDGRVSVHLVTRGEQVPEQFPPMAQALVAKEMQRLQIQVHENWSVAAIETDGVRASDDRFLPLDSVMLCTGTGAPGWLADSGLERDQAGFLRVDNTLRAPGHGHIFAAGDVASFADRPLPKAGVYAVRQGPILFHNLRATLTGKPLRPFRPQRDFLRLLSCGSRRAVAVRNGLALAGGALWQWKDHIDRKFMDRFSELPLEMESSRSGSDEVISERDGQHLAPMRCNGCGAKVGADALSRALASLPPQQSPLLHRGIGDDAAVMQVPAGELLVQSTDQLRAPVDDPWLFGRLATLHALSDLFAMHARPATAQTLVTLPLAAEALTRRDLHQLLAGAVLELNRHGCVLGGGHTSEGTEFQLGLSVNGFAPEEQLLEKTGAQPGDCLILCKPLGIGAILAAEGQGKAHPNWVEAVHATMLQSNASAAEILARHSARTLTDITGFGLLGHLLETLGGETPLGCTLYVDALPLLPGAQTCAREGWLSSLQPQNARALAQVANPAPWQEGPRWPLLVDPQTCGGLLGSVPVERARACVQALHEAGYSQAAVIGEVASVTREERGTPVHLAATNPQKNCG</sequence>
<feature type="domain" description="PurM-like N-terminal" evidence="11">
    <location>
        <begin position="459"/>
        <end position="567"/>
    </location>
</feature>
<evidence type="ECO:0000259" key="12">
    <source>
        <dbReference type="Pfam" id="PF02769"/>
    </source>
</evidence>
<dbReference type="Gene3D" id="3.30.1330.10">
    <property type="entry name" value="PurM-like, N-terminal domain"/>
    <property type="match status" value="1"/>
</dbReference>
<comment type="cofactor">
    <cofactor evidence="1">
        <name>FAD</name>
        <dbReference type="ChEBI" id="CHEBI:57692"/>
    </cofactor>
</comment>
<protein>
    <submittedName>
        <fullName evidence="14">Selenide, water dikinase SelD</fullName>
    </submittedName>
</protein>
<dbReference type="PANTHER" id="PTHR42913">
    <property type="entry name" value="APOPTOSIS-INDUCING FACTOR 1"/>
    <property type="match status" value="1"/>
</dbReference>